<feature type="chain" id="PRO_5047506328" description="DUF3617 family protein" evidence="1">
    <location>
        <begin position="26"/>
        <end position="129"/>
    </location>
</feature>
<keyword evidence="3" id="KW-1185">Reference proteome</keyword>
<feature type="signal peptide" evidence="1">
    <location>
        <begin position="1"/>
        <end position="25"/>
    </location>
</feature>
<accession>A0ABX6T1F8</accession>
<proteinExistence type="predicted"/>
<protein>
    <recommendedName>
        <fullName evidence="4">DUF3617 family protein</fullName>
    </recommendedName>
</protein>
<evidence type="ECO:0000313" key="2">
    <source>
        <dbReference type="EMBL" id="QNP43336.1"/>
    </source>
</evidence>
<reference evidence="2 3" key="1">
    <citation type="submission" date="2020-08" db="EMBL/GenBank/DDBJ databases">
        <title>Genome sequence of Sphingomonas daechungensis KACC 18115T.</title>
        <authorList>
            <person name="Hyun D.-W."/>
            <person name="Bae J.-W."/>
        </authorList>
    </citation>
    <scope>NUCLEOTIDE SEQUENCE [LARGE SCALE GENOMIC DNA]</scope>
    <source>
        <strain evidence="2 3">KACC 18115</strain>
    </source>
</reference>
<dbReference type="Proteomes" id="UP000516134">
    <property type="component" value="Chromosome"/>
</dbReference>
<keyword evidence="1" id="KW-0732">Signal</keyword>
<name>A0ABX6T1F8_9SPHN</name>
<evidence type="ECO:0000256" key="1">
    <source>
        <dbReference type="SAM" id="SignalP"/>
    </source>
</evidence>
<organism evidence="2 3">
    <name type="scientific">Sphingomonas daechungensis</name>
    <dbReference type="NCBI Taxonomy" id="1176646"/>
    <lineage>
        <taxon>Bacteria</taxon>
        <taxon>Pseudomonadati</taxon>
        <taxon>Pseudomonadota</taxon>
        <taxon>Alphaproteobacteria</taxon>
        <taxon>Sphingomonadales</taxon>
        <taxon>Sphingomonadaceae</taxon>
        <taxon>Sphingomonas</taxon>
    </lineage>
</organism>
<dbReference type="EMBL" id="CP060780">
    <property type="protein sequence ID" value="QNP43336.1"/>
    <property type="molecule type" value="Genomic_DNA"/>
</dbReference>
<evidence type="ECO:0000313" key="3">
    <source>
        <dbReference type="Proteomes" id="UP000516134"/>
    </source>
</evidence>
<gene>
    <name evidence="2" type="ORF">H9L15_00150</name>
</gene>
<sequence>MKRPIRATTGVCAAAVALLALTAAARPAVFMQTSGGLWEVSRADGGRRNICIADPAVLSQYEHLRSNCSREIIRDQQSRTEVHYTCTGGAFGQSNVQLITPRSLRIETQGISNNAPFHYVLQARRIGNC</sequence>
<evidence type="ECO:0008006" key="4">
    <source>
        <dbReference type="Google" id="ProtNLM"/>
    </source>
</evidence>
<dbReference type="RefSeq" id="WP_187714766.1">
    <property type="nucleotide sequence ID" value="NZ_BAABJC010000001.1"/>
</dbReference>